<dbReference type="AlphaFoldDB" id="A0ABD2N0K8"/>
<protein>
    <submittedName>
        <fullName evidence="2">Uncharacterized protein</fullName>
    </submittedName>
</protein>
<keyword evidence="1" id="KW-0472">Membrane</keyword>
<sequence length="154" mass="17727">METEIGNYMLKHWNNCDNTTRCLEDVYENPNKAISIEKKYIDYLLMSGKEDGVSPIYCVGPEIISYPIVMIMRKTLSTHEKIDALIGRITASGLIDKWLSFYNGTTNEFFKPEESGKMLKFTNLKPMFLSMGIGNVLLCFIFVMELIYNHFIPS</sequence>
<comment type="caution">
    <text evidence="2">The sequence shown here is derived from an EMBL/GenBank/DDBJ whole genome shotgun (WGS) entry which is preliminary data.</text>
</comment>
<reference evidence="2 3" key="1">
    <citation type="journal article" date="2021" name="BMC Biol.">
        <title>Horizontally acquired antibacterial genes associated with adaptive radiation of ladybird beetles.</title>
        <authorList>
            <person name="Li H.S."/>
            <person name="Tang X.F."/>
            <person name="Huang Y.H."/>
            <person name="Xu Z.Y."/>
            <person name="Chen M.L."/>
            <person name="Du X.Y."/>
            <person name="Qiu B.Y."/>
            <person name="Chen P.T."/>
            <person name="Zhang W."/>
            <person name="Slipinski A."/>
            <person name="Escalona H.E."/>
            <person name="Waterhouse R.M."/>
            <person name="Zwick A."/>
            <person name="Pang H."/>
        </authorList>
    </citation>
    <scope>NUCLEOTIDE SEQUENCE [LARGE SCALE GENOMIC DNA]</scope>
    <source>
        <strain evidence="2">SYSU2018</strain>
    </source>
</reference>
<dbReference type="Proteomes" id="UP001516400">
    <property type="component" value="Unassembled WGS sequence"/>
</dbReference>
<dbReference type="SUPFAM" id="SSF53850">
    <property type="entry name" value="Periplasmic binding protein-like II"/>
    <property type="match status" value="1"/>
</dbReference>
<feature type="transmembrane region" description="Helical" evidence="1">
    <location>
        <begin position="127"/>
        <end position="148"/>
    </location>
</feature>
<accession>A0ABD2N0K8</accession>
<proteinExistence type="predicted"/>
<keyword evidence="1" id="KW-1133">Transmembrane helix</keyword>
<keyword evidence="3" id="KW-1185">Reference proteome</keyword>
<evidence type="ECO:0000256" key="1">
    <source>
        <dbReference type="SAM" id="Phobius"/>
    </source>
</evidence>
<evidence type="ECO:0000313" key="2">
    <source>
        <dbReference type="EMBL" id="KAL3272313.1"/>
    </source>
</evidence>
<keyword evidence="1" id="KW-0812">Transmembrane</keyword>
<organism evidence="2 3">
    <name type="scientific">Cryptolaemus montrouzieri</name>
    <dbReference type="NCBI Taxonomy" id="559131"/>
    <lineage>
        <taxon>Eukaryota</taxon>
        <taxon>Metazoa</taxon>
        <taxon>Ecdysozoa</taxon>
        <taxon>Arthropoda</taxon>
        <taxon>Hexapoda</taxon>
        <taxon>Insecta</taxon>
        <taxon>Pterygota</taxon>
        <taxon>Neoptera</taxon>
        <taxon>Endopterygota</taxon>
        <taxon>Coleoptera</taxon>
        <taxon>Polyphaga</taxon>
        <taxon>Cucujiformia</taxon>
        <taxon>Coccinelloidea</taxon>
        <taxon>Coccinellidae</taxon>
        <taxon>Scymninae</taxon>
        <taxon>Scymnini</taxon>
        <taxon>Cryptolaemus</taxon>
    </lineage>
</organism>
<name>A0ABD2N0K8_9CUCU</name>
<gene>
    <name evidence="2" type="ORF">HHI36_024090</name>
</gene>
<dbReference type="EMBL" id="JABFTP020000048">
    <property type="protein sequence ID" value="KAL3272313.1"/>
    <property type="molecule type" value="Genomic_DNA"/>
</dbReference>
<evidence type="ECO:0000313" key="3">
    <source>
        <dbReference type="Proteomes" id="UP001516400"/>
    </source>
</evidence>